<name>A0ABR4IVC9_9EURO</name>
<proteinExistence type="predicted"/>
<evidence type="ECO:0000313" key="3">
    <source>
        <dbReference type="EMBL" id="KAL2831709.1"/>
    </source>
</evidence>
<keyword evidence="4" id="KW-1185">Reference proteome</keyword>
<organism evidence="3 4">
    <name type="scientific">Aspergillus cavernicola</name>
    <dbReference type="NCBI Taxonomy" id="176166"/>
    <lineage>
        <taxon>Eukaryota</taxon>
        <taxon>Fungi</taxon>
        <taxon>Dikarya</taxon>
        <taxon>Ascomycota</taxon>
        <taxon>Pezizomycotina</taxon>
        <taxon>Eurotiomycetes</taxon>
        <taxon>Eurotiomycetidae</taxon>
        <taxon>Eurotiales</taxon>
        <taxon>Aspergillaceae</taxon>
        <taxon>Aspergillus</taxon>
        <taxon>Aspergillus subgen. Nidulantes</taxon>
    </lineage>
</organism>
<keyword evidence="1" id="KW-0677">Repeat</keyword>
<evidence type="ECO:0000259" key="2">
    <source>
        <dbReference type="Pfam" id="PF24883"/>
    </source>
</evidence>
<dbReference type="Proteomes" id="UP001610335">
    <property type="component" value="Unassembled WGS sequence"/>
</dbReference>
<protein>
    <recommendedName>
        <fullName evidence="2">Nephrocystin 3-like N-terminal domain-containing protein</fullName>
    </recommendedName>
</protein>
<evidence type="ECO:0000256" key="1">
    <source>
        <dbReference type="ARBA" id="ARBA00022737"/>
    </source>
</evidence>
<comment type="caution">
    <text evidence="3">The sequence shown here is derived from an EMBL/GenBank/DDBJ whole genome shotgun (WGS) entry which is preliminary data.</text>
</comment>
<sequence>MVTLGTGKSTMAITMVEELPNHLSFRDCDRTLVYFFGDASSEDRRTATALLRTIISQLINQRLEPIDFVLSQVRGTNGEAAGIIRRAVVNPDKHCTG</sequence>
<dbReference type="EMBL" id="JBFXLS010000008">
    <property type="protein sequence ID" value="KAL2831709.1"/>
    <property type="molecule type" value="Genomic_DNA"/>
</dbReference>
<dbReference type="InterPro" id="IPR056884">
    <property type="entry name" value="NPHP3-like_N"/>
</dbReference>
<reference evidence="3 4" key="1">
    <citation type="submission" date="2024-07" db="EMBL/GenBank/DDBJ databases">
        <title>Section-level genome sequencing and comparative genomics of Aspergillus sections Usti and Cavernicolus.</title>
        <authorList>
            <consortium name="Lawrence Berkeley National Laboratory"/>
            <person name="Nybo J.L."/>
            <person name="Vesth T.C."/>
            <person name="Theobald S."/>
            <person name="Frisvad J.C."/>
            <person name="Larsen T.O."/>
            <person name="Kjaerboelling I."/>
            <person name="Rothschild-Mancinelli K."/>
            <person name="Lyhne E.K."/>
            <person name="Kogle M.E."/>
            <person name="Barry K."/>
            <person name="Clum A."/>
            <person name="Na H."/>
            <person name="Ledsgaard L."/>
            <person name="Lin J."/>
            <person name="Lipzen A."/>
            <person name="Kuo A."/>
            <person name="Riley R."/>
            <person name="Mondo S."/>
            <person name="LaButti K."/>
            <person name="Haridas S."/>
            <person name="Pangalinan J."/>
            <person name="Salamov A.A."/>
            <person name="Simmons B.A."/>
            <person name="Magnuson J.K."/>
            <person name="Chen J."/>
            <person name="Drula E."/>
            <person name="Henrissat B."/>
            <person name="Wiebenga A."/>
            <person name="Lubbers R.J."/>
            <person name="Gomes A.C."/>
            <person name="Makela M.R."/>
            <person name="Stajich J."/>
            <person name="Grigoriev I.V."/>
            <person name="Mortensen U.H."/>
            <person name="De vries R.P."/>
            <person name="Baker S.E."/>
            <person name="Andersen M.R."/>
        </authorList>
    </citation>
    <scope>NUCLEOTIDE SEQUENCE [LARGE SCALE GENOMIC DNA]</scope>
    <source>
        <strain evidence="3 4">CBS 600.67</strain>
    </source>
</reference>
<evidence type="ECO:0000313" key="4">
    <source>
        <dbReference type="Proteomes" id="UP001610335"/>
    </source>
</evidence>
<accession>A0ABR4IVC9</accession>
<dbReference type="Pfam" id="PF24883">
    <property type="entry name" value="NPHP3_N"/>
    <property type="match status" value="1"/>
</dbReference>
<feature type="domain" description="Nephrocystin 3-like N-terminal" evidence="2">
    <location>
        <begin position="5"/>
        <end position="73"/>
    </location>
</feature>
<gene>
    <name evidence="3" type="ORF">BDW59DRAFT_139873</name>
</gene>